<dbReference type="InterPro" id="IPR047589">
    <property type="entry name" value="DUF11_rpt"/>
</dbReference>
<organism evidence="5 6">
    <name type="scientific">Tahibacter amnicola</name>
    <dbReference type="NCBI Taxonomy" id="2976241"/>
    <lineage>
        <taxon>Bacteria</taxon>
        <taxon>Pseudomonadati</taxon>
        <taxon>Pseudomonadota</taxon>
        <taxon>Gammaproteobacteria</taxon>
        <taxon>Lysobacterales</taxon>
        <taxon>Rhodanobacteraceae</taxon>
        <taxon>Tahibacter</taxon>
    </lineage>
</organism>
<sequence>MSRMSRALAALFVSLSFASPAVAGTVSAVSRSAPDSIFLAGNGATAASLRTATSADGTKVVFTSVATNLVPGQFDVNGQADGFLLDRTTNTITLITHRHGLPTVPGNGSTITPIINANGTRVAFISTATDLLEEELPSDSSQRLYVYDIATATLTLVDRHLSDPELTVASFSGTPSFSANGTWLAFGSSATDLVVDQDDSNNSFDVFLYNTNTQALRLVSHTPNLFSDTTAGDGGSGIPQISADGNYIAYASSATNLISGQSDPNGGVDIFVFSRSAASNSATALVSHNASGFTQAANGASDNPTISADGSTVAFTTQGTNLVTGVSDSNGDSDVYVYDRVTRALTLVSHNAVSNTQASVMYSGNPSLSPDGRYVLHTSASADVIAGQVDGSRSDDLFVFDRTNSSLTLVSHAAGAPTTAGSNESKLGFFSGDGTRIVFHSRAENLVAGQVDTNDDDDPLLGDDVYLAELATLSSDARLISHVPGQPAVAGKRMSYLPSANLDASEIFYISESDEMPGAGMDANAATDLLLWRSATDVSVLLTAHASNADNATMMGASQVQVSRDGNWVAFVSRSPAIVAGQIDTNREDDLFLLDRATGQVRLVSHLPNQALQAGNRGVALTTSTNVSMSADGRWIAFETNASDLADGELDNNLRPDVVLFDRDAAPGTSLRLLSRKSAGGVGNEEATTPRISADGSAVVFLSRSTNLIAGVIDTNSVSDLYRYVIASSTLQLVSHTAAASTATANGQARSPAISDDGRYVAYLDSATDLVTGQSDINGAMDIFLYDAQSDSSRLITHTFGSTTTAAGGFGLANQAPVISAAGDFVVYASEGTNLVSNFQNNIGFPIGLQTQIYRWSRASDTNQLISKRPDGIGNPSGDGAASVPSVSSDGSLVAYTSAATDLIDGQQDDPLTDDAFLWSAVSGTNRLVSHLAGQPTTAAQSVRESPTLSVDGNVLVYGSDSASVASGVSHPDSQQRLYLYSLAGDVSVLVSTRLNDSHLAPRTYAERAALDATGASIVFLSPAPDVLDFDGNAVTDAFLFRRGTGVPTLTAPGDLTLPEDQVAGPLAVNVSDPDTPQGQLALVATSSDTTVLPNENIAISAQLQGYALTATPATEAAGSTTIQLTVVDPDGNVQQDSFDLTWNAVNDAPTIDGTNTESMNEDTVLGPLSYTVGDVESGPDDVVLSASSSNTGIVPQGGLVVNGTGADRTLTITPAQDAFGTVTITLTAQDPVAGGTNGVATLTLTINPVNDVPFVIAPGNTTAPENGATASLFFAMSDIETTPAQLVLSFDSTNPALLPPAAFAVTGNGAIRSLVATPLPNASGSATVTMTVADPQGAMRSATFAIDVPAATVNADLQVTVGNGRDWVTVDQPATWTIHVHNAGPDAITGARLRDQMPANVGSVSWTCQPSAGASCAPANGAAAIDLSLDLQAGADVTLLVTATPTAAATSPLQYMVTVSPAPATHEVNLSDNSATDSDALGDFVFQDGFDGLE</sequence>
<name>A0ABY6B984_9GAMM</name>
<keyword evidence="3" id="KW-0732">Signal</keyword>
<dbReference type="InterPro" id="IPR011042">
    <property type="entry name" value="6-blade_b-propeller_TolB-like"/>
</dbReference>
<dbReference type="Gene3D" id="2.60.40.10">
    <property type="entry name" value="Immunoglobulins"/>
    <property type="match status" value="1"/>
</dbReference>
<evidence type="ECO:0000256" key="3">
    <source>
        <dbReference type="SAM" id="SignalP"/>
    </source>
</evidence>
<dbReference type="RefSeq" id="WP_261693419.1">
    <property type="nucleotide sequence ID" value="NZ_CP104694.1"/>
</dbReference>
<dbReference type="PANTHER" id="PTHR36842">
    <property type="entry name" value="PROTEIN TOLB HOMOLOG"/>
    <property type="match status" value="1"/>
</dbReference>
<dbReference type="Pfam" id="PF01345">
    <property type="entry name" value="DUF11"/>
    <property type="match status" value="1"/>
</dbReference>
<feature type="signal peptide" evidence="3">
    <location>
        <begin position="1"/>
        <end position="23"/>
    </location>
</feature>
<dbReference type="EMBL" id="CP104694">
    <property type="protein sequence ID" value="UXI66435.1"/>
    <property type="molecule type" value="Genomic_DNA"/>
</dbReference>
<dbReference type="NCBIfam" id="TIGR01451">
    <property type="entry name" value="B_ant_repeat"/>
    <property type="match status" value="1"/>
</dbReference>
<dbReference type="InterPro" id="IPR001434">
    <property type="entry name" value="OmcB-like_DUF11"/>
</dbReference>
<dbReference type="Gene3D" id="2.120.10.30">
    <property type="entry name" value="TolB, C-terminal domain"/>
    <property type="match status" value="3"/>
</dbReference>
<proteinExistence type="inferred from homology"/>
<accession>A0ABY6B984</accession>
<dbReference type="Pfam" id="PF07676">
    <property type="entry name" value="PD40"/>
    <property type="match status" value="1"/>
</dbReference>
<feature type="region of interest" description="Disordered" evidence="2">
    <location>
        <begin position="869"/>
        <end position="888"/>
    </location>
</feature>
<evidence type="ECO:0000313" key="5">
    <source>
        <dbReference type="EMBL" id="UXI66435.1"/>
    </source>
</evidence>
<evidence type="ECO:0000259" key="4">
    <source>
        <dbReference type="Pfam" id="PF01345"/>
    </source>
</evidence>
<evidence type="ECO:0000256" key="1">
    <source>
        <dbReference type="ARBA" id="ARBA00009820"/>
    </source>
</evidence>
<dbReference type="InterPro" id="IPR011659">
    <property type="entry name" value="WD40"/>
</dbReference>
<evidence type="ECO:0000313" key="6">
    <source>
        <dbReference type="Proteomes" id="UP001064632"/>
    </source>
</evidence>
<feature type="domain" description="DUF11" evidence="4">
    <location>
        <begin position="1357"/>
        <end position="1477"/>
    </location>
</feature>
<gene>
    <name evidence="5" type="ORF">N4264_16985</name>
</gene>
<protein>
    <submittedName>
        <fullName evidence="5">Ig-like domain-containing protein</fullName>
    </submittedName>
</protein>
<comment type="similarity">
    <text evidence="1">Belongs to the TolB family.</text>
</comment>
<dbReference type="Proteomes" id="UP001064632">
    <property type="component" value="Chromosome"/>
</dbReference>
<reference evidence="5" key="1">
    <citation type="submission" date="2022-09" db="EMBL/GenBank/DDBJ databases">
        <title>Tahibacter sp. nov., isolated from a fresh water.</title>
        <authorList>
            <person name="Baek J.H."/>
            <person name="Lee J.K."/>
            <person name="Kim J.M."/>
            <person name="Jeon C.O."/>
        </authorList>
    </citation>
    <scope>NUCLEOTIDE SEQUENCE</scope>
    <source>
        <strain evidence="5">W38</strain>
    </source>
</reference>
<dbReference type="InterPro" id="IPR013783">
    <property type="entry name" value="Ig-like_fold"/>
</dbReference>
<feature type="chain" id="PRO_5045150424" evidence="3">
    <location>
        <begin position="24"/>
        <end position="1495"/>
    </location>
</feature>
<evidence type="ECO:0000256" key="2">
    <source>
        <dbReference type="SAM" id="MobiDB-lite"/>
    </source>
</evidence>
<dbReference type="SUPFAM" id="SSF82171">
    <property type="entry name" value="DPP6 N-terminal domain-like"/>
    <property type="match status" value="2"/>
</dbReference>
<keyword evidence="6" id="KW-1185">Reference proteome</keyword>